<dbReference type="InterPro" id="IPR052389">
    <property type="entry name" value="Sec_Metab_Biosynth-Assoc"/>
</dbReference>
<dbReference type="AlphaFoldDB" id="A0A9W9CUB3"/>
<organism evidence="3 4">
    <name type="scientific">Gnomoniopsis smithogilvyi</name>
    <dbReference type="NCBI Taxonomy" id="1191159"/>
    <lineage>
        <taxon>Eukaryota</taxon>
        <taxon>Fungi</taxon>
        <taxon>Dikarya</taxon>
        <taxon>Ascomycota</taxon>
        <taxon>Pezizomycotina</taxon>
        <taxon>Sordariomycetes</taxon>
        <taxon>Sordariomycetidae</taxon>
        <taxon>Diaporthales</taxon>
        <taxon>Gnomoniaceae</taxon>
        <taxon>Gnomoniopsis</taxon>
    </lineage>
</organism>
<dbReference type="InterPro" id="IPR029069">
    <property type="entry name" value="HotDog_dom_sf"/>
</dbReference>
<feature type="domain" description="Acyl-CoA thioesterase-like C-terminal" evidence="2">
    <location>
        <begin position="175"/>
        <end position="318"/>
    </location>
</feature>
<dbReference type="PANTHER" id="PTHR38110:SF1">
    <property type="entry name" value="THIOESTERASE DOMAIN-CONTAINING PROTEIN"/>
    <property type="match status" value="1"/>
</dbReference>
<feature type="domain" description="Acyl-CoA thioesterase-like N-terminal HotDog" evidence="1">
    <location>
        <begin position="24"/>
        <end position="109"/>
    </location>
</feature>
<evidence type="ECO:0008006" key="5">
    <source>
        <dbReference type="Google" id="ProtNLM"/>
    </source>
</evidence>
<evidence type="ECO:0000313" key="4">
    <source>
        <dbReference type="Proteomes" id="UP001140453"/>
    </source>
</evidence>
<dbReference type="Pfam" id="PF20789">
    <property type="entry name" value="4HBT_3C"/>
    <property type="match status" value="1"/>
</dbReference>
<gene>
    <name evidence="3" type="ORF">N0V93_005992</name>
</gene>
<proteinExistence type="predicted"/>
<evidence type="ECO:0000259" key="1">
    <source>
        <dbReference type="Pfam" id="PF13622"/>
    </source>
</evidence>
<dbReference type="OrthoDB" id="2532955at2759"/>
<protein>
    <recommendedName>
        <fullName evidence="5">Thioesterase family protein</fullName>
    </recommendedName>
</protein>
<comment type="caution">
    <text evidence="3">The sequence shown here is derived from an EMBL/GenBank/DDBJ whole genome shotgun (WGS) entry which is preliminary data.</text>
</comment>
<dbReference type="Proteomes" id="UP001140453">
    <property type="component" value="Unassembled WGS sequence"/>
</dbReference>
<dbReference type="InterPro" id="IPR049449">
    <property type="entry name" value="TesB_ACOT8-like_N"/>
</dbReference>
<dbReference type="EMBL" id="JAPEVB010000004">
    <property type="protein sequence ID" value="KAJ4388534.1"/>
    <property type="molecule type" value="Genomic_DNA"/>
</dbReference>
<name>A0A9W9CUB3_9PEZI</name>
<reference evidence="3" key="1">
    <citation type="submission" date="2022-10" db="EMBL/GenBank/DDBJ databases">
        <title>Tapping the CABI collections for fungal endophytes: first genome assemblies for Collariella, Neodidymelliopsis, Ascochyta clinopodiicola, Didymella pomorum, Didymosphaeria variabile, Neocosmospora piperis and Neocucurbitaria cava.</title>
        <authorList>
            <person name="Hill R."/>
        </authorList>
    </citation>
    <scope>NUCLEOTIDE SEQUENCE</scope>
    <source>
        <strain evidence="3">IMI 355082</strain>
    </source>
</reference>
<dbReference type="InterPro" id="IPR042171">
    <property type="entry name" value="Acyl-CoA_hotdog"/>
</dbReference>
<dbReference type="SUPFAM" id="SSF54637">
    <property type="entry name" value="Thioesterase/thiol ester dehydrase-isomerase"/>
    <property type="match status" value="1"/>
</dbReference>
<keyword evidence="4" id="KW-1185">Reference proteome</keyword>
<evidence type="ECO:0000313" key="3">
    <source>
        <dbReference type="EMBL" id="KAJ4388534.1"/>
    </source>
</evidence>
<accession>A0A9W9CUB3</accession>
<dbReference type="PANTHER" id="PTHR38110">
    <property type="entry name" value="CHROMOSOME 23, WHOLE GENOME SHOTGUN SEQUENCE"/>
    <property type="match status" value="1"/>
</dbReference>
<dbReference type="Gene3D" id="2.40.160.210">
    <property type="entry name" value="Acyl-CoA thioesterase, double hotdog domain"/>
    <property type="match status" value="1"/>
</dbReference>
<sequence length="336" mass="36973">MTSTFEEQVNLQRLKSGTYIAAWHDDWTVGPALHGGCVAAVIRLAALTHLRTDSRFHSQPHLLNLHLDLIRACARGDMTITVTVLKIGAVVSTIQLQVVQDDKVKVIALSNTTNFDQDLGPSIPASKSWTGLLPPPTPKPNFGEVMRGGIDPNWVPLHVTGEILPIMGRIVGLWPRGGFAAPGICDIWYTLLGDEQVDESYVTLMTDLTPSMSDTLLQNGGLHDAHVFRQGAERWASDHPGTTCHLEINFSEAAKAKTLNNTVTLDIEFKRSLPKEGLRFVLIRTETKMLSGGRMDVEVTICSEDMDILCCSRQIILILDAVRRFGRGDKTTASRI</sequence>
<dbReference type="InterPro" id="IPR049450">
    <property type="entry name" value="ACOT8-like_C"/>
</dbReference>
<dbReference type="Pfam" id="PF13622">
    <property type="entry name" value="4HBT_3"/>
    <property type="match status" value="1"/>
</dbReference>
<evidence type="ECO:0000259" key="2">
    <source>
        <dbReference type="Pfam" id="PF20789"/>
    </source>
</evidence>